<reference evidence="2 3" key="1">
    <citation type="submission" date="2020-08" db="EMBL/GenBank/DDBJ databases">
        <title>Novel species isolated from subtropical streams in China.</title>
        <authorList>
            <person name="Lu H."/>
        </authorList>
    </citation>
    <scope>NUCLEOTIDE SEQUENCE [LARGE SCALE GENOMIC DNA]</scope>
    <source>
        <strain evidence="2 3">NL8W</strain>
    </source>
</reference>
<proteinExistence type="predicted"/>
<dbReference type="InterPro" id="IPR013830">
    <property type="entry name" value="SGNH_hydro"/>
</dbReference>
<accession>A0ABR6ZB85</accession>
<sequence>MKFNFLPELVAAPLYPLLAWQGQRTRAGTPRLPEASDQAYGRLTHSNHPVDNLRVLGIGESPVAGVGVANYKEAITAQLALALANKLDVTVEWHALGQNGARLAWARTALPDLRSMPAWDVILVAFGVNDTTSFCSVNSYRAELHCLLDELQTMMEPTSIVILAGVPPMQVFPALPSPLRQVLDMKARVLDQINSEMAASRQQVLHLPFAANLQDVRQMAEDGYHPSALGVSIWAEELAKTFLQNRQEK</sequence>
<dbReference type="SUPFAM" id="SSF52266">
    <property type="entry name" value="SGNH hydrolase"/>
    <property type="match status" value="1"/>
</dbReference>
<comment type="caution">
    <text evidence="2">The sequence shown here is derived from an EMBL/GenBank/DDBJ whole genome shotgun (WGS) entry which is preliminary data.</text>
</comment>
<feature type="domain" description="SGNH hydrolase-type esterase" evidence="1">
    <location>
        <begin position="58"/>
        <end position="230"/>
    </location>
</feature>
<evidence type="ECO:0000313" key="2">
    <source>
        <dbReference type="EMBL" id="MBC3908909.1"/>
    </source>
</evidence>
<gene>
    <name evidence="2" type="ORF">H8L47_15225</name>
</gene>
<dbReference type="Proteomes" id="UP000646911">
    <property type="component" value="Unassembled WGS sequence"/>
</dbReference>
<dbReference type="CDD" id="cd01836">
    <property type="entry name" value="FeeA_FeeB_like"/>
    <property type="match status" value="1"/>
</dbReference>
<evidence type="ECO:0000259" key="1">
    <source>
        <dbReference type="Pfam" id="PF13472"/>
    </source>
</evidence>
<keyword evidence="3" id="KW-1185">Reference proteome</keyword>
<dbReference type="EMBL" id="JACOFX010000007">
    <property type="protein sequence ID" value="MBC3908909.1"/>
    <property type="molecule type" value="Genomic_DNA"/>
</dbReference>
<name>A0ABR6ZB85_9BURK</name>
<keyword evidence="2" id="KW-0378">Hydrolase</keyword>
<protein>
    <submittedName>
        <fullName evidence="2">SGNH/GDSL hydrolase family protein</fullName>
    </submittedName>
</protein>
<dbReference type="GO" id="GO:0016787">
    <property type="term" value="F:hydrolase activity"/>
    <property type="evidence" value="ECO:0007669"/>
    <property type="project" value="UniProtKB-KW"/>
</dbReference>
<evidence type="ECO:0000313" key="3">
    <source>
        <dbReference type="Proteomes" id="UP000646911"/>
    </source>
</evidence>
<dbReference type="RefSeq" id="WP_186954443.1">
    <property type="nucleotide sequence ID" value="NZ_JACOFX010000007.1"/>
</dbReference>
<dbReference type="Gene3D" id="3.40.50.1110">
    <property type="entry name" value="SGNH hydrolase"/>
    <property type="match status" value="1"/>
</dbReference>
<dbReference type="InterPro" id="IPR036514">
    <property type="entry name" value="SGNH_hydro_sf"/>
</dbReference>
<dbReference type="Pfam" id="PF13472">
    <property type="entry name" value="Lipase_GDSL_2"/>
    <property type="match status" value="1"/>
</dbReference>
<organism evidence="2 3">
    <name type="scientific">Undibacterium umbellatum</name>
    <dbReference type="NCBI Taxonomy" id="2762300"/>
    <lineage>
        <taxon>Bacteria</taxon>
        <taxon>Pseudomonadati</taxon>
        <taxon>Pseudomonadota</taxon>
        <taxon>Betaproteobacteria</taxon>
        <taxon>Burkholderiales</taxon>
        <taxon>Oxalobacteraceae</taxon>
        <taxon>Undibacterium</taxon>
    </lineage>
</organism>